<dbReference type="EMBL" id="BAAANE010000005">
    <property type="protein sequence ID" value="GAA1639890.1"/>
    <property type="molecule type" value="Genomic_DNA"/>
</dbReference>
<dbReference type="Proteomes" id="UP001501319">
    <property type="component" value="Unassembled WGS sequence"/>
</dbReference>
<reference evidence="2 3" key="1">
    <citation type="journal article" date="2019" name="Int. J. Syst. Evol. Microbiol.">
        <title>The Global Catalogue of Microorganisms (GCM) 10K type strain sequencing project: providing services to taxonomists for standard genome sequencing and annotation.</title>
        <authorList>
            <consortium name="The Broad Institute Genomics Platform"/>
            <consortium name="The Broad Institute Genome Sequencing Center for Infectious Disease"/>
            <person name="Wu L."/>
            <person name="Ma J."/>
        </authorList>
    </citation>
    <scope>NUCLEOTIDE SEQUENCE [LARGE SCALE GENOMIC DNA]</scope>
    <source>
        <strain evidence="2 3">JCM 14306</strain>
    </source>
</reference>
<organism evidence="2 3">
    <name type="scientific">Kribbella alba</name>
    <dbReference type="NCBI Taxonomy" id="190197"/>
    <lineage>
        <taxon>Bacteria</taxon>
        <taxon>Bacillati</taxon>
        <taxon>Actinomycetota</taxon>
        <taxon>Actinomycetes</taxon>
        <taxon>Propionibacteriales</taxon>
        <taxon>Kribbellaceae</taxon>
        <taxon>Kribbella</taxon>
    </lineage>
</organism>
<evidence type="ECO:0000313" key="2">
    <source>
        <dbReference type="EMBL" id="GAA1639890.1"/>
    </source>
</evidence>
<keyword evidence="1" id="KW-0732">Signal</keyword>
<keyword evidence="3" id="KW-1185">Reference proteome</keyword>
<feature type="signal peptide" evidence="1">
    <location>
        <begin position="1"/>
        <end position="19"/>
    </location>
</feature>
<sequence length="301" mass="32068">MRKVALVIAVLAAVVGCGAQPVPRAAELPPLPAGARPFDLYRRADVMLVEKADLSLFNDCLAEAGYPQERALGAEPDPVVPALFEPVISPRTEAEARKHGFGTPKRAQRAVIDRKEPAFLDAAARCEKSAREPLGDPHEVGALRDRYAELGNALVQDRVKKVQAIMVAHSKGLTGCLAGRGYPLKPGEEFSVRGDLSQFGIKPGSYAPARPVPVVRPAGLPASAAVVPAVPAREYKPSMAEAAFAIAFVRCGDSVGLFAALDQAEIAIQQQIVERHVSEFHGLNPRIEALASRAGEVLRGR</sequence>
<name>A0ABN2FC48_9ACTN</name>
<protein>
    <submittedName>
        <fullName evidence="2">Uncharacterized protein</fullName>
    </submittedName>
</protein>
<proteinExistence type="predicted"/>
<evidence type="ECO:0000256" key="1">
    <source>
        <dbReference type="SAM" id="SignalP"/>
    </source>
</evidence>
<accession>A0ABN2FC48</accession>
<feature type="chain" id="PRO_5046728700" evidence="1">
    <location>
        <begin position="20"/>
        <end position="301"/>
    </location>
</feature>
<dbReference type="RefSeq" id="WP_344112220.1">
    <property type="nucleotide sequence ID" value="NZ_BAAANE010000005.1"/>
</dbReference>
<dbReference type="PROSITE" id="PS51257">
    <property type="entry name" value="PROKAR_LIPOPROTEIN"/>
    <property type="match status" value="1"/>
</dbReference>
<evidence type="ECO:0000313" key="3">
    <source>
        <dbReference type="Proteomes" id="UP001501319"/>
    </source>
</evidence>
<gene>
    <name evidence="2" type="ORF">GCM10009744_31880</name>
</gene>
<comment type="caution">
    <text evidence="2">The sequence shown here is derived from an EMBL/GenBank/DDBJ whole genome shotgun (WGS) entry which is preliminary data.</text>
</comment>